<proteinExistence type="predicted"/>
<gene>
    <name evidence="2" type="ORF">SAMN04487908_10680</name>
</gene>
<evidence type="ECO:0000313" key="2">
    <source>
        <dbReference type="EMBL" id="SHI85510.1"/>
    </source>
</evidence>
<name>A0A1M6EJP7_9FLAO</name>
<evidence type="ECO:0000313" key="3">
    <source>
        <dbReference type="Proteomes" id="UP000184172"/>
    </source>
</evidence>
<dbReference type="Proteomes" id="UP000184172">
    <property type="component" value="Unassembled WGS sequence"/>
</dbReference>
<organism evidence="2 3">
    <name type="scientific">Aequorivita viscosa</name>
    <dbReference type="NCBI Taxonomy" id="797419"/>
    <lineage>
        <taxon>Bacteria</taxon>
        <taxon>Pseudomonadati</taxon>
        <taxon>Bacteroidota</taxon>
        <taxon>Flavobacteriia</taxon>
        <taxon>Flavobacteriales</taxon>
        <taxon>Flavobacteriaceae</taxon>
        <taxon>Aequorivita</taxon>
    </lineage>
</organism>
<dbReference type="RefSeq" id="WP_073216317.1">
    <property type="nucleotide sequence ID" value="NZ_FNNS01000001.1"/>
</dbReference>
<sequence length="237" mass="28282">MNRVYLFLFLILFISFFATAQTASQDNIYKTYDQLVGLENTSLYNGTEFTDSYLNTNGTFRYLERFDYVKGSVVYKGEYFVDVLLKYDVFEDNLLTKSNDNLSIFEVKLIPEFVSSFKLHGRHFMRKTIFEKSEFFEVAYEGNAINLYIKHRLKKREKALNTGVQHNFKPINYYVFRYKESYYKVESISDLRRALPEVKDQINSFRKSQKTLYKKDRDSFMIKLSNYIDKLPELDTL</sequence>
<protein>
    <recommendedName>
        <fullName evidence="4">GLPGLI family protein</fullName>
    </recommendedName>
</protein>
<reference evidence="3" key="1">
    <citation type="submission" date="2016-11" db="EMBL/GenBank/DDBJ databases">
        <authorList>
            <person name="Varghese N."/>
            <person name="Submissions S."/>
        </authorList>
    </citation>
    <scope>NUCLEOTIDE SEQUENCE [LARGE SCALE GENOMIC DNA]</scope>
    <source>
        <strain evidence="3">DSM 26349</strain>
    </source>
</reference>
<dbReference type="STRING" id="797419.SAMN05216556_101151"/>
<dbReference type="EMBL" id="FQYV01000006">
    <property type="protein sequence ID" value="SHI85510.1"/>
    <property type="molecule type" value="Genomic_DNA"/>
</dbReference>
<keyword evidence="1" id="KW-0732">Signal</keyword>
<dbReference type="OrthoDB" id="1187639at2"/>
<dbReference type="AlphaFoldDB" id="A0A1M6EJP7"/>
<accession>A0A1M6EJP7</accession>
<feature type="signal peptide" evidence="1">
    <location>
        <begin position="1"/>
        <end position="20"/>
    </location>
</feature>
<evidence type="ECO:0008006" key="4">
    <source>
        <dbReference type="Google" id="ProtNLM"/>
    </source>
</evidence>
<feature type="chain" id="PRO_5009917112" description="GLPGLI family protein" evidence="1">
    <location>
        <begin position="21"/>
        <end position="237"/>
    </location>
</feature>
<evidence type="ECO:0000256" key="1">
    <source>
        <dbReference type="SAM" id="SignalP"/>
    </source>
</evidence>
<keyword evidence="3" id="KW-1185">Reference proteome</keyword>